<comment type="caution">
    <text evidence="1">The sequence shown here is derived from an EMBL/GenBank/DDBJ whole genome shotgun (WGS) entry which is preliminary data.</text>
</comment>
<dbReference type="Proteomes" id="UP000224567">
    <property type="component" value="Unassembled WGS sequence"/>
</dbReference>
<name>A0A2G2WDT0_CAPBA</name>
<evidence type="ECO:0000313" key="1">
    <source>
        <dbReference type="EMBL" id="PHT43329.1"/>
    </source>
</evidence>
<dbReference type="OrthoDB" id="1906957at2759"/>
<reference evidence="1 2" key="1">
    <citation type="journal article" date="2017" name="Genome Biol.">
        <title>New reference genome sequences of hot pepper reveal the massive evolution of plant disease-resistance genes by retroduplication.</title>
        <authorList>
            <person name="Kim S."/>
            <person name="Park J."/>
            <person name="Yeom S.I."/>
            <person name="Kim Y.M."/>
            <person name="Seo E."/>
            <person name="Kim K.T."/>
            <person name="Kim M.S."/>
            <person name="Lee J.M."/>
            <person name="Cheong K."/>
            <person name="Shin H.S."/>
            <person name="Kim S.B."/>
            <person name="Han K."/>
            <person name="Lee J."/>
            <person name="Park M."/>
            <person name="Lee H.A."/>
            <person name="Lee H.Y."/>
            <person name="Lee Y."/>
            <person name="Oh S."/>
            <person name="Lee J.H."/>
            <person name="Choi E."/>
            <person name="Choi E."/>
            <person name="Lee S.E."/>
            <person name="Jeon J."/>
            <person name="Kim H."/>
            <person name="Choi G."/>
            <person name="Song H."/>
            <person name="Lee J."/>
            <person name="Lee S.C."/>
            <person name="Kwon J.K."/>
            <person name="Lee H.Y."/>
            <person name="Koo N."/>
            <person name="Hong Y."/>
            <person name="Kim R.W."/>
            <person name="Kang W.H."/>
            <person name="Huh J.H."/>
            <person name="Kang B.C."/>
            <person name="Yang T.J."/>
            <person name="Lee Y.H."/>
            <person name="Bennetzen J.L."/>
            <person name="Choi D."/>
        </authorList>
    </citation>
    <scope>NUCLEOTIDE SEQUENCE [LARGE SCALE GENOMIC DNA]</scope>
    <source>
        <strain evidence="2">cv. PBC81</strain>
    </source>
</reference>
<keyword evidence="2" id="KW-1185">Reference proteome</keyword>
<gene>
    <name evidence="1" type="ORF">CQW23_17354</name>
</gene>
<dbReference type="EMBL" id="MLFT02000007">
    <property type="protein sequence ID" value="PHT43329.1"/>
    <property type="molecule type" value="Genomic_DNA"/>
</dbReference>
<organism evidence="1 2">
    <name type="scientific">Capsicum baccatum</name>
    <name type="common">Peruvian pepper</name>
    <dbReference type="NCBI Taxonomy" id="33114"/>
    <lineage>
        <taxon>Eukaryota</taxon>
        <taxon>Viridiplantae</taxon>
        <taxon>Streptophyta</taxon>
        <taxon>Embryophyta</taxon>
        <taxon>Tracheophyta</taxon>
        <taxon>Spermatophyta</taxon>
        <taxon>Magnoliopsida</taxon>
        <taxon>eudicotyledons</taxon>
        <taxon>Gunneridae</taxon>
        <taxon>Pentapetalae</taxon>
        <taxon>asterids</taxon>
        <taxon>lamiids</taxon>
        <taxon>Solanales</taxon>
        <taxon>Solanaceae</taxon>
        <taxon>Solanoideae</taxon>
        <taxon>Capsiceae</taxon>
        <taxon>Capsicum</taxon>
    </lineage>
</organism>
<dbReference type="STRING" id="33114.A0A2G2WDT0"/>
<protein>
    <submittedName>
        <fullName evidence="1">Uncharacterized protein</fullName>
    </submittedName>
</protein>
<reference evidence="2" key="2">
    <citation type="journal article" date="2017" name="J. Anim. Genet.">
        <title>Multiple reference genome sequences of hot pepper reveal the massive evolution of plant disease resistance genes by retroduplication.</title>
        <authorList>
            <person name="Kim S."/>
            <person name="Park J."/>
            <person name="Yeom S.-I."/>
            <person name="Kim Y.-M."/>
            <person name="Seo E."/>
            <person name="Kim K.-T."/>
            <person name="Kim M.-S."/>
            <person name="Lee J.M."/>
            <person name="Cheong K."/>
            <person name="Shin H.-S."/>
            <person name="Kim S.-B."/>
            <person name="Han K."/>
            <person name="Lee J."/>
            <person name="Park M."/>
            <person name="Lee H.-A."/>
            <person name="Lee H.-Y."/>
            <person name="Lee Y."/>
            <person name="Oh S."/>
            <person name="Lee J.H."/>
            <person name="Choi E."/>
            <person name="Choi E."/>
            <person name="Lee S.E."/>
            <person name="Jeon J."/>
            <person name="Kim H."/>
            <person name="Choi G."/>
            <person name="Song H."/>
            <person name="Lee J."/>
            <person name="Lee S.-C."/>
            <person name="Kwon J.-K."/>
            <person name="Lee H.-Y."/>
            <person name="Koo N."/>
            <person name="Hong Y."/>
            <person name="Kim R.W."/>
            <person name="Kang W.-H."/>
            <person name="Huh J.H."/>
            <person name="Kang B.-C."/>
            <person name="Yang T.-J."/>
            <person name="Lee Y.-H."/>
            <person name="Bennetzen J.L."/>
            <person name="Choi D."/>
        </authorList>
    </citation>
    <scope>NUCLEOTIDE SEQUENCE [LARGE SCALE GENOMIC DNA]</scope>
    <source>
        <strain evidence="2">cv. PBC81</strain>
    </source>
</reference>
<proteinExistence type="predicted"/>
<dbReference type="AlphaFoldDB" id="A0A2G2WDT0"/>
<accession>A0A2G2WDT0</accession>
<evidence type="ECO:0000313" key="2">
    <source>
        <dbReference type="Proteomes" id="UP000224567"/>
    </source>
</evidence>
<sequence>MPGNHQVGSIATGGGNWSHRNSKFSLEFLVMTIESLLAARLVGELWNAKVKAEMIHKKVATKHIDRARDSRIPWVENGQVNRDMTTPIVEIIVISIEPNDPKTAGEKSVPSNPTVDGFTFKLLPSSFPVRYKPTTIVDQIWVNLKWACWNSLSHKWVALRHWKKMWSAVSS</sequence>